<feature type="transmembrane region" description="Helical" evidence="6">
    <location>
        <begin position="170"/>
        <end position="192"/>
    </location>
</feature>
<dbReference type="OrthoDB" id="9808136at2"/>
<dbReference type="EMBL" id="LC066376">
    <property type="protein sequence ID" value="BAT28017.1"/>
    <property type="molecule type" value="Genomic_DNA"/>
</dbReference>
<feature type="transmembrane region" description="Helical" evidence="6">
    <location>
        <begin position="132"/>
        <end position="150"/>
    </location>
</feature>
<dbReference type="RefSeq" id="WP_062228013.1">
    <property type="nucleotide sequence ID" value="NZ_BBWR01000010.1"/>
</dbReference>
<dbReference type="PANTHER" id="PTHR32196">
    <property type="entry name" value="ABC TRANSPORTER PERMEASE PROTEIN YPHD-RELATED-RELATED"/>
    <property type="match status" value="1"/>
</dbReference>
<evidence type="ECO:0000256" key="2">
    <source>
        <dbReference type="ARBA" id="ARBA00022475"/>
    </source>
</evidence>
<name>A0A0N7KXW0_9HYPH</name>
<evidence type="ECO:0000313" key="7">
    <source>
        <dbReference type="EMBL" id="BAT28017.1"/>
    </source>
</evidence>
<dbReference type="PANTHER" id="PTHR32196:SF72">
    <property type="entry name" value="RIBOSE IMPORT PERMEASE PROTEIN RBSC"/>
    <property type="match status" value="1"/>
</dbReference>
<keyword evidence="5 6" id="KW-0472">Membrane</keyword>
<evidence type="ECO:0000256" key="4">
    <source>
        <dbReference type="ARBA" id="ARBA00022989"/>
    </source>
</evidence>
<organism evidence="7">
    <name type="scientific">Aureimonas frigidaquae</name>
    <dbReference type="NCBI Taxonomy" id="424757"/>
    <lineage>
        <taxon>Bacteria</taxon>
        <taxon>Pseudomonadati</taxon>
        <taxon>Pseudomonadota</taxon>
        <taxon>Alphaproteobacteria</taxon>
        <taxon>Hyphomicrobiales</taxon>
        <taxon>Aurantimonadaceae</taxon>
        <taxon>Aureimonas</taxon>
    </lineage>
</organism>
<reference evidence="7" key="1">
    <citation type="journal article" date="2015" name="Proc. Natl. Acad. Sci. U.S.A.">
        <title>Bacterial clade with the ribosomal RNA operon on a small plasmid rather than the chromosome.</title>
        <authorList>
            <person name="Anda M."/>
            <person name="Ohtsubo Y."/>
            <person name="Okubo T."/>
            <person name="Sugawara M."/>
            <person name="Nagata Y."/>
            <person name="Tsuda M."/>
            <person name="Minamisawa K."/>
            <person name="Mitsui H."/>
        </authorList>
    </citation>
    <scope>NUCLEOTIDE SEQUENCE</scope>
    <source>
        <strain evidence="7">JCM 14755</strain>
    </source>
</reference>
<accession>A0A0N7KXW0</accession>
<dbReference type="GO" id="GO:0022857">
    <property type="term" value="F:transmembrane transporter activity"/>
    <property type="evidence" value="ECO:0007669"/>
    <property type="project" value="InterPro"/>
</dbReference>
<keyword evidence="3 6" id="KW-0812">Transmembrane</keyword>
<dbReference type="CDD" id="cd06579">
    <property type="entry name" value="TM_PBP1_transp_AraH_like"/>
    <property type="match status" value="1"/>
</dbReference>
<feature type="transmembrane region" description="Helical" evidence="6">
    <location>
        <begin position="103"/>
        <end position="125"/>
    </location>
</feature>
<dbReference type="AlphaFoldDB" id="A0A0N7KXW0"/>
<feature type="transmembrane region" description="Helical" evidence="6">
    <location>
        <begin position="80"/>
        <end position="97"/>
    </location>
</feature>
<feature type="transmembrane region" description="Helical" evidence="6">
    <location>
        <begin position="251"/>
        <end position="271"/>
    </location>
</feature>
<evidence type="ECO:0000256" key="6">
    <source>
        <dbReference type="SAM" id="Phobius"/>
    </source>
</evidence>
<evidence type="ECO:0000256" key="3">
    <source>
        <dbReference type="ARBA" id="ARBA00022692"/>
    </source>
</evidence>
<feature type="transmembrane region" description="Helical" evidence="6">
    <location>
        <begin position="23"/>
        <end position="43"/>
    </location>
</feature>
<dbReference type="InterPro" id="IPR001851">
    <property type="entry name" value="ABC_transp_permease"/>
</dbReference>
<dbReference type="Pfam" id="PF02653">
    <property type="entry name" value="BPD_transp_2"/>
    <property type="match status" value="1"/>
</dbReference>
<keyword evidence="4 6" id="KW-1133">Transmembrane helix</keyword>
<keyword evidence="2" id="KW-1003">Cell membrane</keyword>
<proteinExistence type="predicted"/>
<feature type="transmembrane region" description="Helical" evidence="6">
    <location>
        <begin position="55"/>
        <end position="73"/>
    </location>
</feature>
<protein>
    <submittedName>
        <fullName evidence="7">Sugar ABC transporter permease</fullName>
    </submittedName>
</protein>
<feature type="transmembrane region" description="Helical" evidence="6">
    <location>
        <begin position="278"/>
        <end position="300"/>
    </location>
</feature>
<evidence type="ECO:0000256" key="5">
    <source>
        <dbReference type="ARBA" id="ARBA00023136"/>
    </source>
</evidence>
<feature type="transmembrane region" description="Helical" evidence="6">
    <location>
        <begin position="306"/>
        <end position="323"/>
    </location>
</feature>
<sequence length="331" mass="33995">MSAVMSSTSRTAASRGFDARRFIVRYGLFILLAILVIVFSWLRPSFASAGNANDILRSASIAAVMFLGLTWIIAAGEIDVSFMSVAALSTMIIAGLVSSGSGWLVAALAAIAAGAVIGALNGLLVAGMGLPALVITIATGGLAGSIAAAIGRGTSIPVATTGFVGPFVDANIGIVPVLAVAVAILYAIGWYLQDRTTFGHYIYAMEQNPRAVVEAGVRAGRILFLLYVLSGILSAVAGVLLAADLSSGQPYIGTSYFIDGLTAVLLGGMALKMGKPNMVGTLVGVLLLAVLLSGAALLGWTDSQRQIVRAALLIAGVALVVWTRRKTRSRL</sequence>
<feature type="transmembrane region" description="Helical" evidence="6">
    <location>
        <begin position="224"/>
        <end position="245"/>
    </location>
</feature>
<evidence type="ECO:0000256" key="1">
    <source>
        <dbReference type="ARBA" id="ARBA00004651"/>
    </source>
</evidence>
<comment type="subcellular location">
    <subcellularLocation>
        <location evidence="1">Cell membrane</location>
        <topology evidence="1">Multi-pass membrane protein</topology>
    </subcellularLocation>
</comment>
<dbReference type="GO" id="GO:0005886">
    <property type="term" value="C:plasma membrane"/>
    <property type="evidence" value="ECO:0007669"/>
    <property type="project" value="UniProtKB-SubCell"/>
</dbReference>